<feature type="domain" description="BTB" evidence="1">
    <location>
        <begin position="41"/>
        <end position="137"/>
    </location>
</feature>
<dbReference type="SUPFAM" id="SSF54695">
    <property type="entry name" value="POZ domain"/>
    <property type="match status" value="1"/>
</dbReference>
<evidence type="ECO:0000313" key="3">
    <source>
        <dbReference type="Proteomes" id="UP000217790"/>
    </source>
</evidence>
<dbReference type="EMBL" id="KZ293681">
    <property type="protein sequence ID" value="PBK86968.1"/>
    <property type="molecule type" value="Genomic_DNA"/>
</dbReference>
<keyword evidence="3" id="KW-1185">Reference proteome</keyword>
<dbReference type="Proteomes" id="UP000217790">
    <property type="component" value="Unassembled WGS sequence"/>
</dbReference>
<dbReference type="Pfam" id="PF00651">
    <property type="entry name" value="BTB"/>
    <property type="match status" value="1"/>
</dbReference>
<sequence>MNNKSKEYIRNPTFYWEPITFLVRVLTEIHRLSRGRRVPHQVEGQLFKVNRHMFEFSSDVFSTMFSLPQGESIVVDGSDDEHPLVLQGIESMEFENLLKAIVHAREPTTVLTQDEWLSALKLATMWGMPDVRRMAITEITQLRSMEDIDKVVLGREYAVVNWVISGYMGLTSRSGAVSIDDVSRLTLPTCLQLLEVQVSYLDTRLRRARARSLNAVGASDSLASLLAPLFNSELTEIRERGLLYGDEVQALVWTT</sequence>
<protein>
    <recommendedName>
        <fullName evidence="1">BTB domain-containing protein</fullName>
    </recommendedName>
</protein>
<dbReference type="InterPro" id="IPR000210">
    <property type="entry name" value="BTB/POZ_dom"/>
</dbReference>
<organism evidence="2 3">
    <name type="scientific">Armillaria gallica</name>
    <name type="common">Bulbous honey fungus</name>
    <name type="synonym">Armillaria bulbosa</name>
    <dbReference type="NCBI Taxonomy" id="47427"/>
    <lineage>
        <taxon>Eukaryota</taxon>
        <taxon>Fungi</taxon>
        <taxon>Dikarya</taxon>
        <taxon>Basidiomycota</taxon>
        <taxon>Agaricomycotina</taxon>
        <taxon>Agaricomycetes</taxon>
        <taxon>Agaricomycetidae</taxon>
        <taxon>Agaricales</taxon>
        <taxon>Marasmiineae</taxon>
        <taxon>Physalacriaceae</taxon>
        <taxon>Armillaria</taxon>
    </lineage>
</organism>
<proteinExistence type="predicted"/>
<gene>
    <name evidence="2" type="ORF">ARMGADRAFT_998593</name>
</gene>
<dbReference type="OrthoDB" id="3199068at2759"/>
<dbReference type="InParanoid" id="A0A2H3D811"/>
<name>A0A2H3D811_ARMGA</name>
<dbReference type="Gene3D" id="3.30.710.10">
    <property type="entry name" value="Potassium Channel Kv1.1, Chain A"/>
    <property type="match status" value="1"/>
</dbReference>
<evidence type="ECO:0000313" key="2">
    <source>
        <dbReference type="EMBL" id="PBK86968.1"/>
    </source>
</evidence>
<dbReference type="STRING" id="47427.A0A2H3D811"/>
<accession>A0A2H3D811</accession>
<dbReference type="AlphaFoldDB" id="A0A2H3D811"/>
<evidence type="ECO:0000259" key="1">
    <source>
        <dbReference type="Pfam" id="PF00651"/>
    </source>
</evidence>
<dbReference type="InterPro" id="IPR011333">
    <property type="entry name" value="SKP1/BTB/POZ_sf"/>
</dbReference>
<dbReference type="OMA" id="WEPITFL"/>
<reference evidence="3" key="1">
    <citation type="journal article" date="2017" name="Nat. Ecol. Evol.">
        <title>Genome expansion and lineage-specific genetic innovations in the forest pathogenic fungi Armillaria.</title>
        <authorList>
            <person name="Sipos G."/>
            <person name="Prasanna A.N."/>
            <person name="Walter M.C."/>
            <person name="O'Connor E."/>
            <person name="Balint B."/>
            <person name="Krizsan K."/>
            <person name="Kiss B."/>
            <person name="Hess J."/>
            <person name="Varga T."/>
            <person name="Slot J."/>
            <person name="Riley R."/>
            <person name="Boka B."/>
            <person name="Rigling D."/>
            <person name="Barry K."/>
            <person name="Lee J."/>
            <person name="Mihaltcheva S."/>
            <person name="LaButti K."/>
            <person name="Lipzen A."/>
            <person name="Waldron R."/>
            <person name="Moloney N.M."/>
            <person name="Sperisen C."/>
            <person name="Kredics L."/>
            <person name="Vagvoelgyi C."/>
            <person name="Patrignani A."/>
            <person name="Fitzpatrick D."/>
            <person name="Nagy I."/>
            <person name="Doyle S."/>
            <person name="Anderson J.B."/>
            <person name="Grigoriev I.V."/>
            <person name="Gueldener U."/>
            <person name="Muensterkoetter M."/>
            <person name="Nagy L.G."/>
        </authorList>
    </citation>
    <scope>NUCLEOTIDE SEQUENCE [LARGE SCALE GENOMIC DNA]</scope>
    <source>
        <strain evidence="3">Ar21-2</strain>
    </source>
</reference>